<accession>A0A517U1P0</accession>
<evidence type="ECO:0000313" key="3">
    <source>
        <dbReference type="Proteomes" id="UP000317909"/>
    </source>
</evidence>
<dbReference type="KEGG" id="llh:I41_37410"/>
<evidence type="ECO:0000313" key="2">
    <source>
        <dbReference type="EMBL" id="QDT74544.1"/>
    </source>
</evidence>
<protein>
    <submittedName>
        <fullName evidence="2">Uncharacterized protein</fullName>
    </submittedName>
</protein>
<name>A0A517U1P0_9BACT</name>
<dbReference type="EMBL" id="CP036339">
    <property type="protein sequence ID" value="QDT74544.1"/>
    <property type="molecule type" value="Genomic_DNA"/>
</dbReference>
<reference evidence="2 3" key="1">
    <citation type="submission" date="2019-02" db="EMBL/GenBank/DDBJ databases">
        <title>Deep-cultivation of Planctomycetes and their phenomic and genomic characterization uncovers novel biology.</title>
        <authorList>
            <person name="Wiegand S."/>
            <person name="Jogler M."/>
            <person name="Boedeker C."/>
            <person name="Pinto D."/>
            <person name="Vollmers J."/>
            <person name="Rivas-Marin E."/>
            <person name="Kohn T."/>
            <person name="Peeters S.H."/>
            <person name="Heuer A."/>
            <person name="Rast P."/>
            <person name="Oberbeckmann S."/>
            <person name="Bunk B."/>
            <person name="Jeske O."/>
            <person name="Meyerdierks A."/>
            <person name="Storesund J.E."/>
            <person name="Kallscheuer N."/>
            <person name="Luecker S."/>
            <person name="Lage O.M."/>
            <person name="Pohl T."/>
            <person name="Merkel B.J."/>
            <person name="Hornburger P."/>
            <person name="Mueller R.-W."/>
            <person name="Bruemmer F."/>
            <person name="Labrenz M."/>
            <person name="Spormann A.M."/>
            <person name="Op den Camp H."/>
            <person name="Overmann J."/>
            <person name="Amann R."/>
            <person name="Jetten M.S.M."/>
            <person name="Mascher T."/>
            <person name="Medema M.H."/>
            <person name="Devos D.P."/>
            <person name="Kaster A.-K."/>
            <person name="Ovreas L."/>
            <person name="Rohde M."/>
            <person name="Galperin M.Y."/>
            <person name="Jogler C."/>
        </authorList>
    </citation>
    <scope>NUCLEOTIDE SEQUENCE [LARGE SCALE GENOMIC DNA]</scope>
    <source>
        <strain evidence="2 3">I41</strain>
    </source>
</reference>
<gene>
    <name evidence="2" type="ORF">I41_37410</name>
</gene>
<dbReference type="Proteomes" id="UP000317909">
    <property type="component" value="Chromosome"/>
</dbReference>
<evidence type="ECO:0000256" key="1">
    <source>
        <dbReference type="SAM" id="MobiDB-lite"/>
    </source>
</evidence>
<organism evidence="2 3">
    <name type="scientific">Lacipirellula limnantheis</name>
    <dbReference type="NCBI Taxonomy" id="2528024"/>
    <lineage>
        <taxon>Bacteria</taxon>
        <taxon>Pseudomonadati</taxon>
        <taxon>Planctomycetota</taxon>
        <taxon>Planctomycetia</taxon>
        <taxon>Pirellulales</taxon>
        <taxon>Lacipirellulaceae</taxon>
        <taxon>Lacipirellula</taxon>
    </lineage>
</organism>
<feature type="compositionally biased region" description="Basic and acidic residues" evidence="1">
    <location>
        <begin position="45"/>
        <end position="56"/>
    </location>
</feature>
<keyword evidence="3" id="KW-1185">Reference proteome</keyword>
<feature type="region of interest" description="Disordered" evidence="1">
    <location>
        <begin position="1"/>
        <end position="22"/>
    </location>
</feature>
<feature type="region of interest" description="Disordered" evidence="1">
    <location>
        <begin position="39"/>
        <end position="64"/>
    </location>
</feature>
<sequence length="64" mass="6979">MLPRSLGKSRRRDDDQQELQGESSGLRLLIKLALLAAPGGPQAVRSREETVQRDLADAPQQTGP</sequence>
<proteinExistence type="predicted"/>
<dbReference type="AlphaFoldDB" id="A0A517U1P0"/>